<accession>A0A1A9UKU4</accession>
<keyword evidence="1" id="KW-0344">Guanine-nucleotide releasing factor</keyword>
<dbReference type="AlphaFoldDB" id="A0A1A9UKU4"/>
<sequence>MAMYYYASKISAIACGTRCKQTVLQKSRGQRDRDKCTANSGGKTRSHIYTDTDDDDDTDDREGMRNNGGRSIGIHMQGYNNDDNDFIAAANGRIYVTDTNEAGTTETSVSTLFSTNDTGIEIPSSSDGIRYRRRHSEQLDICDTGLQKLESSVLGSGGIMYINGRIVSGPLESLIDVLVPKNINDLDKEFIFSFLLSSRLYLRPHVLLGKLLSSVPDSESLESLVAFLAEWTNKFPYDYRDERMMSHVKHIVAR</sequence>
<name>A0A1A9UKU4_GLOAU</name>
<evidence type="ECO:0000313" key="4">
    <source>
        <dbReference type="EnsemblMetazoa" id="GAUT007787-PA"/>
    </source>
</evidence>
<dbReference type="SUPFAM" id="SSF48366">
    <property type="entry name" value="Ras GEF"/>
    <property type="match status" value="1"/>
</dbReference>
<feature type="domain" description="N-terminal Ras-GEF" evidence="3">
    <location>
        <begin position="162"/>
        <end position="254"/>
    </location>
</feature>
<dbReference type="PROSITE" id="PS50212">
    <property type="entry name" value="RASGEF_NTER"/>
    <property type="match status" value="1"/>
</dbReference>
<dbReference type="Gene3D" id="1.20.870.10">
    <property type="entry name" value="Son of sevenless (SoS) protein Chain: S domain 1"/>
    <property type="match status" value="1"/>
</dbReference>
<dbReference type="STRING" id="7395.A0A1A9UKU4"/>
<dbReference type="EnsemblMetazoa" id="GAUT007787-RA">
    <property type="protein sequence ID" value="GAUT007787-PA"/>
    <property type="gene ID" value="GAUT007787"/>
</dbReference>
<dbReference type="InterPro" id="IPR000651">
    <property type="entry name" value="Ras-like_Gua-exchang_fac_N"/>
</dbReference>
<feature type="compositionally biased region" description="Polar residues" evidence="2">
    <location>
        <begin position="37"/>
        <end position="49"/>
    </location>
</feature>
<dbReference type="VEuPathDB" id="VectorBase:GAUT007787"/>
<reference evidence="4" key="1">
    <citation type="submission" date="2020-05" db="UniProtKB">
        <authorList>
            <consortium name="EnsemblMetazoa"/>
        </authorList>
    </citation>
    <scope>IDENTIFICATION</scope>
    <source>
        <strain evidence="4">TTRI</strain>
    </source>
</reference>
<evidence type="ECO:0000259" key="3">
    <source>
        <dbReference type="PROSITE" id="PS50212"/>
    </source>
</evidence>
<protein>
    <recommendedName>
        <fullName evidence="3">N-terminal Ras-GEF domain-containing protein</fullName>
    </recommendedName>
</protein>
<evidence type="ECO:0000256" key="1">
    <source>
        <dbReference type="PROSITE-ProRule" id="PRU00135"/>
    </source>
</evidence>
<dbReference type="InterPro" id="IPR023578">
    <property type="entry name" value="Ras_GEF_dom_sf"/>
</dbReference>
<proteinExistence type="predicted"/>
<organism evidence="4 5">
    <name type="scientific">Glossina austeni</name>
    <name type="common">Savannah tsetse fly</name>
    <dbReference type="NCBI Taxonomy" id="7395"/>
    <lineage>
        <taxon>Eukaryota</taxon>
        <taxon>Metazoa</taxon>
        <taxon>Ecdysozoa</taxon>
        <taxon>Arthropoda</taxon>
        <taxon>Hexapoda</taxon>
        <taxon>Insecta</taxon>
        <taxon>Pterygota</taxon>
        <taxon>Neoptera</taxon>
        <taxon>Endopterygota</taxon>
        <taxon>Diptera</taxon>
        <taxon>Brachycera</taxon>
        <taxon>Muscomorpha</taxon>
        <taxon>Hippoboscoidea</taxon>
        <taxon>Glossinidae</taxon>
        <taxon>Glossina</taxon>
    </lineage>
</organism>
<dbReference type="GO" id="GO:0005085">
    <property type="term" value="F:guanyl-nucleotide exchange factor activity"/>
    <property type="evidence" value="ECO:0007669"/>
    <property type="project" value="UniProtKB-KW"/>
</dbReference>
<feature type="compositionally biased region" description="Acidic residues" evidence="2">
    <location>
        <begin position="51"/>
        <end position="60"/>
    </location>
</feature>
<keyword evidence="5" id="KW-1185">Reference proteome</keyword>
<dbReference type="Proteomes" id="UP000078200">
    <property type="component" value="Unassembled WGS sequence"/>
</dbReference>
<evidence type="ECO:0000313" key="5">
    <source>
        <dbReference type="Proteomes" id="UP000078200"/>
    </source>
</evidence>
<feature type="region of interest" description="Disordered" evidence="2">
    <location>
        <begin position="26"/>
        <end position="68"/>
    </location>
</feature>
<evidence type="ECO:0000256" key="2">
    <source>
        <dbReference type="SAM" id="MobiDB-lite"/>
    </source>
</evidence>